<evidence type="ECO:0000256" key="3">
    <source>
        <dbReference type="ARBA" id="ARBA00022840"/>
    </source>
</evidence>
<protein>
    <recommendedName>
        <fullName evidence="1">ATP-dependent NAD(P)H-hydrate dehydratase</fullName>
        <ecNumber evidence="1">4.2.1.93</ecNumber>
    </recommendedName>
    <alternativeName>
        <fullName evidence="7">NAD(P)HX dehydratase</fullName>
    </alternativeName>
</protein>
<accession>A0AA35RAM9</accession>
<dbReference type="Proteomes" id="UP001174909">
    <property type="component" value="Unassembled WGS sequence"/>
</dbReference>
<name>A0AA35RAM9_GEOBA</name>
<evidence type="ECO:0000259" key="9">
    <source>
        <dbReference type="PROSITE" id="PS51383"/>
    </source>
</evidence>
<dbReference type="PROSITE" id="PS51383">
    <property type="entry name" value="YJEF_C_3"/>
    <property type="match status" value="1"/>
</dbReference>
<evidence type="ECO:0000256" key="2">
    <source>
        <dbReference type="ARBA" id="ARBA00022741"/>
    </source>
</evidence>
<keyword evidence="11" id="KW-1185">Reference proteome</keyword>
<evidence type="ECO:0000313" key="10">
    <source>
        <dbReference type="EMBL" id="CAI8006692.1"/>
    </source>
</evidence>
<dbReference type="PANTHER" id="PTHR12592">
    <property type="entry name" value="ATP-DEPENDENT (S)-NAD(P)H-HYDRATE DEHYDRATASE FAMILY MEMBER"/>
    <property type="match status" value="1"/>
</dbReference>
<dbReference type="GO" id="GO:0052856">
    <property type="term" value="F:NAD(P)HX epimerase activity"/>
    <property type="evidence" value="ECO:0007669"/>
    <property type="project" value="TreeGrafter"/>
</dbReference>
<dbReference type="Pfam" id="PF01256">
    <property type="entry name" value="Carb_kinase"/>
    <property type="match status" value="1"/>
</dbReference>
<dbReference type="Gene3D" id="3.40.1190.20">
    <property type="match status" value="1"/>
</dbReference>
<reference evidence="10" key="1">
    <citation type="submission" date="2023-03" db="EMBL/GenBank/DDBJ databases">
        <authorList>
            <person name="Steffen K."/>
            <person name="Cardenas P."/>
        </authorList>
    </citation>
    <scope>NUCLEOTIDE SEQUENCE</scope>
</reference>
<comment type="caution">
    <text evidence="10">The sequence shown here is derived from an EMBL/GenBank/DDBJ whole genome shotgun (WGS) entry which is preliminary data.</text>
</comment>
<dbReference type="InterPro" id="IPR000631">
    <property type="entry name" value="CARKD"/>
</dbReference>
<feature type="domain" description="YjeF C-terminal" evidence="9">
    <location>
        <begin position="1"/>
        <end position="182"/>
    </location>
</feature>
<dbReference type="PANTHER" id="PTHR12592:SF0">
    <property type="entry name" value="ATP-DEPENDENT (S)-NAD(P)H-HYDRATE DEHYDRATASE"/>
    <property type="match status" value="1"/>
</dbReference>
<keyword evidence="2" id="KW-0547">Nucleotide-binding</keyword>
<dbReference type="SUPFAM" id="SSF53613">
    <property type="entry name" value="Ribokinase-like"/>
    <property type="match status" value="1"/>
</dbReference>
<dbReference type="InterPro" id="IPR029056">
    <property type="entry name" value="Ribokinase-like"/>
</dbReference>
<evidence type="ECO:0000256" key="1">
    <source>
        <dbReference type="ARBA" id="ARBA00013249"/>
    </source>
</evidence>
<gene>
    <name evidence="10" type="ORF">GBAR_LOCUS4852</name>
</gene>
<dbReference type="EMBL" id="CASHTH010000709">
    <property type="protein sequence ID" value="CAI8006692.1"/>
    <property type="molecule type" value="Genomic_DNA"/>
</dbReference>
<evidence type="ECO:0000313" key="11">
    <source>
        <dbReference type="Proteomes" id="UP001174909"/>
    </source>
</evidence>
<keyword evidence="3" id="KW-0067">ATP-binding</keyword>
<dbReference type="EC" id="4.2.1.93" evidence="1"/>
<dbReference type="PROSITE" id="PS01050">
    <property type="entry name" value="YJEF_C_2"/>
    <property type="match status" value="1"/>
</dbReference>
<evidence type="ECO:0000256" key="8">
    <source>
        <dbReference type="ARBA" id="ARBA00047472"/>
    </source>
</evidence>
<dbReference type="InterPro" id="IPR017953">
    <property type="entry name" value="Carbohydrate_kinase_pred_CS"/>
</dbReference>
<dbReference type="GO" id="GO:0110051">
    <property type="term" value="P:metabolite repair"/>
    <property type="evidence" value="ECO:0007669"/>
    <property type="project" value="TreeGrafter"/>
</dbReference>
<dbReference type="GO" id="GO:0052855">
    <property type="term" value="F:ADP-dependent NAD(P)H-hydrate dehydratase activity"/>
    <property type="evidence" value="ECO:0007669"/>
    <property type="project" value="TreeGrafter"/>
</dbReference>
<proteinExistence type="predicted"/>
<keyword evidence="5" id="KW-0520">NAD</keyword>
<evidence type="ECO:0000256" key="4">
    <source>
        <dbReference type="ARBA" id="ARBA00022857"/>
    </source>
</evidence>
<evidence type="ECO:0000256" key="6">
    <source>
        <dbReference type="ARBA" id="ARBA00023239"/>
    </source>
</evidence>
<dbReference type="AlphaFoldDB" id="A0AA35RAM9"/>
<sequence length="188" mass="19516">MGWSEGTAEFLRGLFHLTQNKLAGQPFLIDADGLNNLSGIRDWRDRINGPVVLTPHPGEMSTLTGVPVAHIQADRVDVAREWADRWSATLVLKGAYTVIASPGEPVRIAPFANPGLATGGTGDVLSGVIVSLLAQGVPPPDAASVGVWLHAAAAEIVTGRIGQAGLAASDLLDALPLAIANLHRATLS</sequence>
<evidence type="ECO:0000256" key="7">
    <source>
        <dbReference type="ARBA" id="ARBA00029804"/>
    </source>
</evidence>
<dbReference type="GO" id="GO:0047453">
    <property type="term" value="F:ATP-dependent NAD(P)H-hydrate dehydratase activity"/>
    <property type="evidence" value="ECO:0007669"/>
    <property type="project" value="UniProtKB-EC"/>
</dbReference>
<evidence type="ECO:0000256" key="5">
    <source>
        <dbReference type="ARBA" id="ARBA00023027"/>
    </source>
</evidence>
<keyword evidence="6" id="KW-0456">Lyase</keyword>
<dbReference type="GO" id="GO:0005524">
    <property type="term" value="F:ATP binding"/>
    <property type="evidence" value="ECO:0007669"/>
    <property type="project" value="UniProtKB-KW"/>
</dbReference>
<comment type="catalytic activity">
    <reaction evidence="8">
        <text>(6S)-NADPHX + ATP = ADP + phosphate + NADPH + H(+)</text>
        <dbReference type="Rhea" id="RHEA:32231"/>
        <dbReference type="ChEBI" id="CHEBI:15378"/>
        <dbReference type="ChEBI" id="CHEBI:30616"/>
        <dbReference type="ChEBI" id="CHEBI:43474"/>
        <dbReference type="ChEBI" id="CHEBI:57783"/>
        <dbReference type="ChEBI" id="CHEBI:64076"/>
        <dbReference type="ChEBI" id="CHEBI:456216"/>
        <dbReference type="EC" id="4.2.1.93"/>
    </reaction>
</comment>
<keyword evidence="4" id="KW-0521">NADP</keyword>
<dbReference type="CDD" id="cd01171">
    <property type="entry name" value="YXKO-related"/>
    <property type="match status" value="1"/>
</dbReference>
<organism evidence="10 11">
    <name type="scientific">Geodia barretti</name>
    <name type="common">Barrett's horny sponge</name>
    <dbReference type="NCBI Taxonomy" id="519541"/>
    <lineage>
        <taxon>Eukaryota</taxon>
        <taxon>Metazoa</taxon>
        <taxon>Porifera</taxon>
        <taxon>Demospongiae</taxon>
        <taxon>Heteroscleromorpha</taxon>
        <taxon>Tetractinellida</taxon>
        <taxon>Astrophorina</taxon>
        <taxon>Geodiidae</taxon>
        <taxon>Geodia</taxon>
    </lineage>
</organism>